<dbReference type="PANTHER" id="PTHR43065:SF49">
    <property type="entry name" value="HISTIDINE KINASE"/>
    <property type="match status" value="1"/>
</dbReference>
<feature type="modified residue" description="4-aspartylphosphate" evidence="4">
    <location>
        <position position="468"/>
    </location>
</feature>
<evidence type="ECO:0000256" key="5">
    <source>
        <dbReference type="SAM" id="Phobius"/>
    </source>
</evidence>
<dbReference type="InterPro" id="IPR011006">
    <property type="entry name" value="CheY-like_superfamily"/>
</dbReference>
<dbReference type="CDD" id="cd00082">
    <property type="entry name" value="HisKA"/>
    <property type="match status" value="1"/>
</dbReference>
<keyword evidence="5" id="KW-1133">Transmembrane helix</keyword>
<proteinExistence type="predicted"/>
<accession>A0A5D9BXR8</accession>
<dbReference type="PROSITE" id="PS50109">
    <property type="entry name" value="HIS_KIN"/>
    <property type="match status" value="1"/>
</dbReference>
<dbReference type="Pfam" id="PF00512">
    <property type="entry name" value="HisKA"/>
    <property type="match status" value="1"/>
</dbReference>
<feature type="transmembrane region" description="Helical" evidence="5">
    <location>
        <begin position="64"/>
        <end position="83"/>
    </location>
</feature>
<evidence type="ECO:0000313" key="9">
    <source>
        <dbReference type="Proteomes" id="UP000322077"/>
    </source>
</evidence>
<dbReference type="Pfam" id="PF00072">
    <property type="entry name" value="Response_reg"/>
    <property type="match status" value="1"/>
</dbReference>
<evidence type="ECO:0000256" key="2">
    <source>
        <dbReference type="ARBA" id="ARBA00012438"/>
    </source>
</evidence>
<evidence type="ECO:0000256" key="4">
    <source>
        <dbReference type="PROSITE-ProRule" id="PRU00169"/>
    </source>
</evidence>
<dbReference type="InterPro" id="IPR001789">
    <property type="entry name" value="Sig_transdc_resp-reg_receiver"/>
</dbReference>
<dbReference type="InterPro" id="IPR036097">
    <property type="entry name" value="HisK_dim/P_sf"/>
</dbReference>
<dbReference type="PANTHER" id="PTHR43065">
    <property type="entry name" value="SENSOR HISTIDINE KINASE"/>
    <property type="match status" value="1"/>
</dbReference>
<dbReference type="PROSITE" id="PS50110">
    <property type="entry name" value="RESPONSE_REGULATORY"/>
    <property type="match status" value="1"/>
</dbReference>
<comment type="catalytic activity">
    <reaction evidence="1">
        <text>ATP + protein L-histidine = ADP + protein N-phospho-L-histidine.</text>
        <dbReference type="EC" id="2.7.13.3"/>
    </reaction>
</comment>
<sequence>MVDIVREMLAGSYAPHGYCLLWQPWLVWTHTVSDALIAGAYFSIPLALIAFVRRRRDVAFGGIFWLFALFITACGATHVMNIWNLWHGDYAAEAIVKAVTAMASVSTAIILWPLLPRAIALPSPARLAEANTSLSARIVERDAALDALRAEIEEREKAEAALLQSRKMEAVGQLTGGIAHDFNNLLQVVAGNLELIARKVKEDTNLTRMSTNALSAVDRGKRLTGQLLAFSRLQRLELKNFDLVPLMREARELLARTIGPSITIDVDVPTEEALAIGDRVQLELAILNLAINARDAMPDGGRLRIGIRHESLSGRDDVEDGDYVAIDVSDTGSGMSAETASRVFEPFFTTKPVGKGSGLGLSMVFGMARQSGGTAEIWSELGRGTTATIYLRVARGHEISTLRPEAADPRDVAQLGGLRVLIVDDEAEVRDVLAAMLEEFGCAVVEASGGKEALAMMEAEDPEAMVIDFAMPGMNGADVAREVLKVRPDMRIVFATGFAQSEAIDAVMGDDAVVLRKPFGPATLAEALAKAVG</sequence>
<dbReference type="InterPro" id="IPR036890">
    <property type="entry name" value="HATPase_C_sf"/>
</dbReference>
<dbReference type="RefSeq" id="WP_149524150.1">
    <property type="nucleotide sequence ID" value="NZ_VTOU01000007.1"/>
</dbReference>
<dbReference type="InterPro" id="IPR004358">
    <property type="entry name" value="Sig_transdc_His_kin-like_C"/>
</dbReference>
<dbReference type="Gene3D" id="3.30.565.10">
    <property type="entry name" value="Histidine kinase-like ATPase, C-terminal domain"/>
    <property type="match status" value="1"/>
</dbReference>
<feature type="domain" description="Response regulatory" evidence="7">
    <location>
        <begin position="419"/>
        <end position="532"/>
    </location>
</feature>
<dbReference type="SUPFAM" id="SSF47384">
    <property type="entry name" value="Homodimeric domain of signal transducing histidine kinase"/>
    <property type="match status" value="1"/>
</dbReference>
<dbReference type="GO" id="GO:0000155">
    <property type="term" value="F:phosphorelay sensor kinase activity"/>
    <property type="evidence" value="ECO:0007669"/>
    <property type="project" value="InterPro"/>
</dbReference>
<keyword evidence="5" id="KW-0812">Transmembrane</keyword>
<dbReference type="PRINTS" id="PR00344">
    <property type="entry name" value="BCTRLSENSOR"/>
</dbReference>
<evidence type="ECO:0000259" key="7">
    <source>
        <dbReference type="PROSITE" id="PS50110"/>
    </source>
</evidence>
<dbReference type="Gene3D" id="3.40.50.2300">
    <property type="match status" value="1"/>
</dbReference>
<gene>
    <name evidence="8" type="ORF">FYJ91_20315</name>
</gene>
<evidence type="ECO:0000256" key="3">
    <source>
        <dbReference type="ARBA" id="ARBA00022553"/>
    </source>
</evidence>
<dbReference type="InterPro" id="IPR003594">
    <property type="entry name" value="HATPase_dom"/>
</dbReference>
<organism evidence="8 9">
    <name type="scientific">Sphingomonas montanisoli</name>
    <dbReference type="NCBI Taxonomy" id="2606412"/>
    <lineage>
        <taxon>Bacteria</taxon>
        <taxon>Pseudomonadati</taxon>
        <taxon>Pseudomonadota</taxon>
        <taxon>Alphaproteobacteria</taxon>
        <taxon>Sphingomonadales</taxon>
        <taxon>Sphingomonadaceae</taxon>
        <taxon>Sphingomonas</taxon>
    </lineage>
</organism>
<evidence type="ECO:0000313" key="8">
    <source>
        <dbReference type="EMBL" id="TZG24176.1"/>
    </source>
</evidence>
<dbReference type="SMART" id="SM00448">
    <property type="entry name" value="REC"/>
    <property type="match status" value="1"/>
</dbReference>
<dbReference type="AlphaFoldDB" id="A0A5D9BXR8"/>
<reference evidence="8 9" key="1">
    <citation type="submission" date="2019-08" db="EMBL/GenBank/DDBJ databases">
        <authorList>
            <person name="Wang G."/>
            <person name="Xu Z."/>
        </authorList>
    </citation>
    <scope>NUCLEOTIDE SEQUENCE [LARGE SCALE GENOMIC DNA]</scope>
    <source>
        <strain evidence="8 9">ZX</strain>
    </source>
</reference>
<dbReference type="SMART" id="SM00388">
    <property type="entry name" value="HisKA"/>
    <property type="match status" value="1"/>
</dbReference>
<dbReference type="SUPFAM" id="SSF52172">
    <property type="entry name" value="CheY-like"/>
    <property type="match status" value="1"/>
</dbReference>
<evidence type="ECO:0000259" key="6">
    <source>
        <dbReference type="PROSITE" id="PS50109"/>
    </source>
</evidence>
<feature type="transmembrane region" description="Helical" evidence="5">
    <location>
        <begin position="35"/>
        <end position="52"/>
    </location>
</feature>
<feature type="domain" description="Histidine kinase" evidence="6">
    <location>
        <begin position="177"/>
        <end position="395"/>
    </location>
</feature>
<dbReference type="InterPro" id="IPR058544">
    <property type="entry name" value="ETR1_N"/>
</dbReference>
<dbReference type="Pfam" id="PF25487">
    <property type="entry name" value="ETR1_N"/>
    <property type="match status" value="1"/>
</dbReference>
<dbReference type="InterPro" id="IPR003661">
    <property type="entry name" value="HisK_dim/P_dom"/>
</dbReference>
<comment type="caution">
    <text evidence="8">The sequence shown here is derived from an EMBL/GenBank/DDBJ whole genome shotgun (WGS) entry which is preliminary data.</text>
</comment>
<dbReference type="Proteomes" id="UP000322077">
    <property type="component" value="Unassembled WGS sequence"/>
</dbReference>
<dbReference type="InterPro" id="IPR005467">
    <property type="entry name" value="His_kinase_dom"/>
</dbReference>
<dbReference type="EC" id="2.7.13.3" evidence="2"/>
<name>A0A5D9BXR8_9SPHN</name>
<dbReference type="EMBL" id="VTOU01000007">
    <property type="protein sequence ID" value="TZG24176.1"/>
    <property type="molecule type" value="Genomic_DNA"/>
</dbReference>
<dbReference type="SMART" id="SM00387">
    <property type="entry name" value="HATPase_c"/>
    <property type="match status" value="1"/>
</dbReference>
<protein>
    <recommendedName>
        <fullName evidence="2">histidine kinase</fullName>
        <ecNumber evidence="2">2.7.13.3</ecNumber>
    </recommendedName>
</protein>
<evidence type="ECO:0000256" key="1">
    <source>
        <dbReference type="ARBA" id="ARBA00000085"/>
    </source>
</evidence>
<keyword evidence="9" id="KW-1185">Reference proteome</keyword>
<keyword evidence="5" id="KW-0472">Membrane</keyword>
<keyword evidence="3 4" id="KW-0597">Phosphoprotein</keyword>
<dbReference type="Pfam" id="PF02518">
    <property type="entry name" value="HATPase_c"/>
    <property type="match status" value="1"/>
</dbReference>
<dbReference type="SUPFAM" id="SSF55874">
    <property type="entry name" value="ATPase domain of HSP90 chaperone/DNA topoisomerase II/histidine kinase"/>
    <property type="match status" value="1"/>
</dbReference>
<dbReference type="Gene3D" id="1.10.287.130">
    <property type="match status" value="1"/>
</dbReference>